<dbReference type="InParanoid" id="A0A397S7T1"/>
<dbReference type="UniPathway" id="UPA00904">
    <property type="reaction ID" value="UER00871"/>
</dbReference>
<keyword evidence="8" id="KW-1185">Reference proteome</keyword>
<dbReference type="GO" id="GO:0008930">
    <property type="term" value="F:methylthioadenosine nucleosidase activity"/>
    <property type="evidence" value="ECO:0007669"/>
    <property type="project" value="InterPro"/>
</dbReference>
<dbReference type="AlphaFoldDB" id="A0A397S7T1"/>
<keyword evidence="5" id="KW-0486">Methionine biosynthesis</keyword>
<dbReference type="InterPro" id="IPR010049">
    <property type="entry name" value="MTA_SAH_Nsdase"/>
</dbReference>
<evidence type="ECO:0000256" key="4">
    <source>
        <dbReference type="ARBA" id="ARBA00022801"/>
    </source>
</evidence>
<evidence type="ECO:0000256" key="2">
    <source>
        <dbReference type="ARBA" id="ARBA00011974"/>
    </source>
</evidence>
<dbReference type="EC" id="3.2.2.9" evidence="2"/>
<dbReference type="CDD" id="cd09008">
    <property type="entry name" value="MTAN"/>
    <property type="match status" value="1"/>
</dbReference>
<dbReference type="GO" id="GO:0009164">
    <property type="term" value="P:nucleoside catabolic process"/>
    <property type="evidence" value="ECO:0007669"/>
    <property type="project" value="InterPro"/>
</dbReference>
<keyword evidence="3" id="KW-0028">Amino-acid biosynthesis</keyword>
<dbReference type="FunCoup" id="A0A397S7T1">
    <property type="interactions" value="101"/>
</dbReference>
<dbReference type="GO" id="GO:0005829">
    <property type="term" value="C:cytosol"/>
    <property type="evidence" value="ECO:0007669"/>
    <property type="project" value="TreeGrafter"/>
</dbReference>
<evidence type="ECO:0000256" key="5">
    <source>
        <dbReference type="ARBA" id="ARBA00023167"/>
    </source>
</evidence>
<evidence type="ECO:0000313" key="8">
    <source>
        <dbReference type="Proteomes" id="UP000266506"/>
    </source>
</evidence>
<dbReference type="OrthoDB" id="9792278at2"/>
<name>A0A397S7T1_9MOLU</name>
<dbReference type="GO" id="GO:0019284">
    <property type="term" value="P:L-methionine salvage from S-adenosylmethionine"/>
    <property type="evidence" value="ECO:0007669"/>
    <property type="project" value="TreeGrafter"/>
</dbReference>
<dbReference type="SUPFAM" id="SSF53167">
    <property type="entry name" value="Purine and uridine phosphorylases"/>
    <property type="match status" value="1"/>
</dbReference>
<dbReference type="GO" id="GO:0019509">
    <property type="term" value="P:L-methionine salvage from methylthioadenosine"/>
    <property type="evidence" value="ECO:0007669"/>
    <property type="project" value="UniProtKB-UniPathway"/>
</dbReference>
<dbReference type="PANTHER" id="PTHR46832:SF1">
    <property type="entry name" value="5'-METHYLTHIOADENOSINE_S-ADENOSYLHOMOCYSTEINE NUCLEOSIDASE"/>
    <property type="match status" value="1"/>
</dbReference>
<sequence>MNKIGIICAMKSEMDILLNAIGEGRKVKMLGCTFYEGSINNHEVVLSLCGVGKVNSAIAATLLISEFQCSLIINSGIAGGVSPLKKRDSVIASSLLYYDVDVTPFGYEKGQVPGLPKEFMVNPDLLIFVKSIFNRLELPYKCTKIYSGDQFVVSFDQLNGIKAGDGFAIEMEGASIAQVCIRAGIDFIVLRYISDIIGEENQEEEYFKFEKDMAERSASVTLTLLKNME</sequence>
<dbReference type="GO" id="GO:0008782">
    <property type="term" value="F:adenosylhomocysteine nucleosidase activity"/>
    <property type="evidence" value="ECO:0007669"/>
    <property type="project" value="UniProtKB-EC"/>
</dbReference>
<dbReference type="PANTHER" id="PTHR46832">
    <property type="entry name" value="5'-METHYLTHIOADENOSINE/S-ADENOSYLHOMOCYSTEINE NUCLEOSIDASE"/>
    <property type="match status" value="1"/>
</dbReference>
<dbReference type="Gene3D" id="3.40.50.1580">
    <property type="entry name" value="Nucleoside phosphorylase domain"/>
    <property type="match status" value="1"/>
</dbReference>
<comment type="pathway">
    <text evidence="1">Amino-acid biosynthesis; L-methionine biosynthesis via salvage pathway; S-methyl-5-thio-alpha-D-ribose 1-phosphate from S-methyl-5'-thioadenosine (hydrolase route): step 1/2.</text>
</comment>
<dbReference type="EMBL" id="QXEV01000002">
    <property type="protein sequence ID" value="RIA78374.1"/>
    <property type="molecule type" value="Genomic_DNA"/>
</dbReference>
<proteinExistence type="predicted"/>
<dbReference type="RefSeq" id="WP_119015495.1">
    <property type="nucleotide sequence ID" value="NZ_QXEV01000002.1"/>
</dbReference>
<reference evidence="7 8" key="1">
    <citation type="submission" date="2018-08" db="EMBL/GenBank/DDBJ databases">
        <title>Genomic Encyclopedia of Archaeal and Bacterial Type Strains, Phase II (KMG-II): from individual species to whole genera.</title>
        <authorList>
            <person name="Goeker M."/>
        </authorList>
    </citation>
    <scope>NUCLEOTIDE SEQUENCE [LARGE SCALE GENOMIC DNA]</scope>
    <source>
        <strain evidence="7 8">ATCC 27112</strain>
    </source>
</reference>
<evidence type="ECO:0000313" key="7">
    <source>
        <dbReference type="EMBL" id="RIA78374.1"/>
    </source>
</evidence>
<evidence type="ECO:0000256" key="3">
    <source>
        <dbReference type="ARBA" id="ARBA00022605"/>
    </source>
</evidence>
<protein>
    <recommendedName>
        <fullName evidence="2">adenosylhomocysteine nucleosidase</fullName>
        <ecNumber evidence="2">3.2.2.9</ecNumber>
    </recommendedName>
</protein>
<dbReference type="InterPro" id="IPR000845">
    <property type="entry name" value="Nucleoside_phosphorylase_d"/>
</dbReference>
<evidence type="ECO:0000259" key="6">
    <source>
        <dbReference type="Pfam" id="PF01048"/>
    </source>
</evidence>
<accession>A0A397S7T1</accession>
<dbReference type="Pfam" id="PF01048">
    <property type="entry name" value="PNP_UDP_1"/>
    <property type="match status" value="1"/>
</dbReference>
<keyword evidence="4" id="KW-0378">Hydrolase</keyword>
<organism evidence="7 8">
    <name type="scientific">Anaeroplasma bactoclasticum</name>
    <dbReference type="NCBI Taxonomy" id="2088"/>
    <lineage>
        <taxon>Bacteria</taxon>
        <taxon>Bacillati</taxon>
        <taxon>Mycoplasmatota</taxon>
        <taxon>Mollicutes</taxon>
        <taxon>Anaeroplasmatales</taxon>
        <taxon>Anaeroplasmataceae</taxon>
        <taxon>Anaeroplasma</taxon>
    </lineage>
</organism>
<dbReference type="Proteomes" id="UP000266506">
    <property type="component" value="Unassembled WGS sequence"/>
</dbReference>
<dbReference type="NCBIfam" id="NF004079">
    <property type="entry name" value="PRK05584.1"/>
    <property type="match status" value="1"/>
</dbReference>
<dbReference type="NCBIfam" id="TIGR01704">
    <property type="entry name" value="MTA_SAH-Nsdase"/>
    <property type="match status" value="1"/>
</dbReference>
<evidence type="ECO:0000256" key="1">
    <source>
        <dbReference type="ARBA" id="ARBA00004945"/>
    </source>
</evidence>
<gene>
    <name evidence="7" type="ORF">EI71_00326</name>
</gene>
<comment type="caution">
    <text evidence="7">The sequence shown here is derived from an EMBL/GenBank/DDBJ whole genome shotgun (WGS) entry which is preliminary data.</text>
</comment>
<dbReference type="InterPro" id="IPR035994">
    <property type="entry name" value="Nucleoside_phosphorylase_sf"/>
</dbReference>
<feature type="domain" description="Nucleoside phosphorylase" evidence="6">
    <location>
        <begin position="3"/>
        <end position="225"/>
    </location>
</feature>